<dbReference type="InterPro" id="IPR003386">
    <property type="entry name" value="LACT/PDAT_acylTrfase"/>
</dbReference>
<dbReference type="SUPFAM" id="SSF53474">
    <property type="entry name" value="alpha/beta-Hydrolases"/>
    <property type="match status" value="1"/>
</dbReference>
<evidence type="ECO:0000313" key="1">
    <source>
        <dbReference type="EMBL" id="WIA20866.1"/>
    </source>
</evidence>
<organism evidence="1 2">
    <name type="scientific">Tetradesmus obliquus</name>
    <name type="common">Green alga</name>
    <name type="synonym">Acutodesmus obliquus</name>
    <dbReference type="NCBI Taxonomy" id="3088"/>
    <lineage>
        <taxon>Eukaryota</taxon>
        <taxon>Viridiplantae</taxon>
        <taxon>Chlorophyta</taxon>
        <taxon>core chlorophytes</taxon>
        <taxon>Chlorophyceae</taxon>
        <taxon>CS clade</taxon>
        <taxon>Sphaeropleales</taxon>
        <taxon>Scenedesmaceae</taxon>
        <taxon>Tetradesmus</taxon>
    </lineage>
</organism>
<keyword evidence="2" id="KW-1185">Reference proteome</keyword>
<sequence>MDYLIWDIAGYNKLAAFISTAFPGYAAGKNLFALPYDWRLDITAMDTAREMDRLAARISAAVAANCGKKAVLIAHSMGTLVTLGLLQNPRFQAWRQQNVKGFVALAPPFAGSALTVAQRVSGGERNQKNDWLDMLMGASPTLDIKWAAARGMPSSVMLLPTTPAFPADMVVATTPQRNYTVAQLPELLAATGDQQSVDMYSSVHTLDTLLAKGPIPGVDTFCIYGANVNTTLAWSYGTIVANTRTKTGSPIAVGKGDGTVNLRSLRECNRVTSADRVTELGGNINHGTVVTDPAAHAEVGKALQQLLAK</sequence>
<dbReference type="Gene3D" id="3.40.50.1820">
    <property type="entry name" value="alpha/beta hydrolase"/>
    <property type="match status" value="1"/>
</dbReference>
<evidence type="ECO:0008006" key="3">
    <source>
        <dbReference type="Google" id="ProtNLM"/>
    </source>
</evidence>
<gene>
    <name evidence="1" type="ORF">OEZ85_005215</name>
</gene>
<proteinExistence type="predicted"/>
<dbReference type="EMBL" id="CP126219">
    <property type="protein sequence ID" value="WIA20866.1"/>
    <property type="molecule type" value="Genomic_DNA"/>
</dbReference>
<protein>
    <recommendedName>
        <fullName evidence="3">Lecithin:cholesterol acyltransferase</fullName>
    </recommendedName>
</protein>
<dbReference type="PANTHER" id="PTHR11440">
    <property type="entry name" value="LECITHIN-CHOLESTEROL ACYLTRANSFERASE-RELATED"/>
    <property type="match status" value="1"/>
</dbReference>
<dbReference type="Proteomes" id="UP001244341">
    <property type="component" value="Chromosome 12b"/>
</dbReference>
<name>A0ABY8UKU9_TETOB</name>
<dbReference type="Pfam" id="PF02450">
    <property type="entry name" value="LCAT"/>
    <property type="match status" value="2"/>
</dbReference>
<accession>A0ABY8UKU9</accession>
<evidence type="ECO:0000313" key="2">
    <source>
        <dbReference type="Proteomes" id="UP001244341"/>
    </source>
</evidence>
<dbReference type="InterPro" id="IPR029058">
    <property type="entry name" value="AB_hydrolase_fold"/>
</dbReference>
<reference evidence="1 2" key="1">
    <citation type="submission" date="2023-05" db="EMBL/GenBank/DDBJ databases">
        <title>A 100% complete, gapless, phased diploid assembly of the Scenedesmus obliquus UTEX 3031 genome.</title>
        <authorList>
            <person name="Biondi T.C."/>
            <person name="Hanschen E.R."/>
            <person name="Kwon T."/>
            <person name="Eng W."/>
            <person name="Kruse C.P.S."/>
            <person name="Koehler S.I."/>
            <person name="Kunde Y."/>
            <person name="Gleasner C.D."/>
            <person name="You Mak K.T."/>
            <person name="Polle J."/>
            <person name="Hovde B.T."/>
            <person name="Starkenburg S.R."/>
        </authorList>
    </citation>
    <scope>NUCLEOTIDE SEQUENCE [LARGE SCALE GENOMIC DNA]</scope>
    <source>
        <strain evidence="1 2">DOE0152z</strain>
    </source>
</reference>